<accession>A0ABY0GMT8</accession>
<reference evidence="6" key="1">
    <citation type="journal article" date="2019" name="bioRxiv">
        <title>Genomics, evolutionary history and diagnostics of the Alternaria alternata species group including apple and Asian pear pathotypes.</title>
        <authorList>
            <person name="Armitage A.D."/>
            <person name="Cockerton H.M."/>
            <person name="Sreenivasaprasad S."/>
            <person name="Woodhall J.W."/>
            <person name="Lane C.R."/>
            <person name="Harrison R.J."/>
            <person name="Clarkson J.P."/>
        </authorList>
    </citation>
    <scope>NUCLEOTIDE SEQUENCE [LARGE SCALE GENOMIC DNA]</scope>
    <source>
        <strain evidence="6">FERA 635</strain>
    </source>
</reference>
<evidence type="ECO:0000259" key="3">
    <source>
        <dbReference type="Pfam" id="PF25540"/>
    </source>
</evidence>
<evidence type="ECO:0000313" key="6">
    <source>
        <dbReference type="Proteomes" id="UP000293195"/>
    </source>
</evidence>
<evidence type="ECO:0008006" key="7">
    <source>
        <dbReference type="Google" id="ProtNLM"/>
    </source>
</evidence>
<keyword evidence="6" id="KW-1185">Reference proteome</keyword>
<feature type="domain" description="DUF7923" evidence="3">
    <location>
        <begin position="111"/>
        <end position="220"/>
    </location>
</feature>
<protein>
    <recommendedName>
        <fullName evidence="7">C3H1-type domain-containing protein</fullName>
    </recommendedName>
</protein>
<dbReference type="PANTHER" id="PTHR37543">
    <property type="entry name" value="CCCH ZINC FINGER DNA BINDING PROTEIN (AFU_ORTHOLOGUE AFUA_5G12760)"/>
    <property type="match status" value="1"/>
</dbReference>
<feature type="domain" description="Tandem CCCH zinc finger" evidence="4">
    <location>
        <begin position="434"/>
        <end position="486"/>
    </location>
</feature>
<dbReference type="PANTHER" id="PTHR37543:SF1">
    <property type="entry name" value="CCCH ZINC FINGER DNA BINDING PROTEIN (AFU_ORTHOLOGUE AFUA_5G12760)"/>
    <property type="match status" value="1"/>
</dbReference>
<name>A0ABY0GMT8_9PLEO</name>
<keyword evidence="2" id="KW-1133">Transmembrane helix</keyword>
<keyword evidence="2" id="KW-0812">Transmembrane</keyword>
<evidence type="ECO:0000256" key="1">
    <source>
        <dbReference type="SAM" id="Coils"/>
    </source>
</evidence>
<dbReference type="EMBL" id="PDXF01000003">
    <property type="protein sequence ID" value="RYO08680.1"/>
    <property type="molecule type" value="Genomic_DNA"/>
</dbReference>
<dbReference type="Proteomes" id="UP000293195">
    <property type="component" value="Unassembled WGS sequence"/>
</dbReference>
<comment type="caution">
    <text evidence="5">The sequence shown here is derived from an EMBL/GenBank/DDBJ whole genome shotgun (WGS) entry which is preliminary data.</text>
</comment>
<dbReference type="InterPro" id="IPR057654">
    <property type="entry name" value="Znf-CCCH_tandem"/>
</dbReference>
<feature type="domain" description="DUF7923" evidence="3">
    <location>
        <begin position="234"/>
        <end position="300"/>
    </location>
</feature>
<dbReference type="Pfam" id="PF25540">
    <property type="entry name" value="DUF7923"/>
    <property type="match status" value="2"/>
</dbReference>
<evidence type="ECO:0000256" key="2">
    <source>
        <dbReference type="SAM" id="Phobius"/>
    </source>
</evidence>
<gene>
    <name evidence="5" type="ORF">AA0119_g1078</name>
</gene>
<keyword evidence="2" id="KW-0472">Membrane</keyword>
<sequence length="536" mass="58697">MDVSPLELHKFRIWIPLTATYTLLFGISAMTARKERAAQEAVIQNLRAEGQALQKRLATVVSEYGQYLKKSNGASELVRSEVMKSQNTTTVTIPRTASKNVMKIPTNNAMDAVILVLIDGMSHMVHDKLYSNDGGAETAMRLRAVVREKLAAVLPAIARSGRYQIVIKIFACLKRLSNHVIGGKRPLAVHFAEFTKVSPFFDFVDTGDENQVSIRISGNTCIFLSLNSGLTYWVSENLKLHMASGQCKHIFFCAGGSPRYYDTLNRHLAQKEKVTIVTGLVVDENIRRLGLRTVSFANVFKASRLNYGVIDTTTKPTSTKAPAELITPKLANTSVTVVPTKGLTNVSLVTKEVDAPPLPSPLPTQARYGLVPINLTRQRLDFRLQIPTPAELQAYKERTRVLELCIDFHLHGNCIASDCMLSHGNPLSPDVWNVLEYKALGTPCSKGHECRSLDCINAHVCQKEECARAGGRAALCGLTDAMHCVDPHVAEWVVGYDDAVQSDSPVQGDVISIAGPRVDGGGSAASWTTRLDELLS</sequence>
<evidence type="ECO:0000313" key="5">
    <source>
        <dbReference type="EMBL" id="RYO08680.1"/>
    </source>
</evidence>
<dbReference type="Pfam" id="PF25543">
    <property type="entry name" value="zf-CCCH_tandem"/>
    <property type="match status" value="1"/>
</dbReference>
<evidence type="ECO:0000259" key="4">
    <source>
        <dbReference type="Pfam" id="PF25543"/>
    </source>
</evidence>
<proteinExistence type="predicted"/>
<organism evidence="5 6">
    <name type="scientific">Alternaria tenuissima</name>
    <dbReference type="NCBI Taxonomy" id="119927"/>
    <lineage>
        <taxon>Eukaryota</taxon>
        <taxon>Fungi</taxon>
        <taxon>Dikarya</taxon>
        <taxon>Ascomycota</taxon>
        <taxon>Pezizomycotina</taxon>
        <taxon>Dothideomycetes</taxon>
        <taxon>Pleosporomycetidae</taxon>
        <taxon>Pleosporales</taxon>
        <taxon>Pleosporineae</taxon>
        <taxon>Pleosporaceae</taxon>
        <taxon>Alternaria</taxon>
        <taxon>Alternaria sect. Alternaria</taxon>
        <taxon>Alternaria alternata complex</taxon>
    </lineage>
</organism>
<keyword evidence="1" id="KW-0175">Coiled coil</keyword>
<feature type="transmembrane region" description="Helical" evidence="2">
    <location>
        <begin position="13"/>
        <end position="32"/>
    </location>
</feature>
<feature type="coiled-coil region" evidence="1">
    <location>
        <begin position="29"/>
        <end position="63"/>
    </location>
</feature>
<dbReference type="InterPro" id="IPR057683">
    <property type="entry name" value="DUF7923"/>
</dbReference>